<keyword evidence="8" id="KW-0812">Transmembrane</keyword>
<keyword evidence="8" id="KW-1133">Transmembrane helix</keyword>
<dbReference type="Pfam" id="PF26112">
    <property type="entry name" value="UBA_RNF216"/>
    <property type="match status" value="1"/>
</dbReference>
<sequence>MDYVPLPKTGRLWKGKVDFFRPFKGGAAAGDSGDHITPLYDPQLHRQHDDEPNLKNLNVALAALIDIFPDIEPEVFREMLLSVSEESRVEIVTEQLLKRDAKWIRGRYRAPDATRQEKLATPTPSASSGLAVEEAFRSESYKKAVKQVCYQEFRSLSHSSIRAVLAEHNHSYTLSRPVLLQLTTKSWRFTLSNFLTRRSTSGPAAEHPYIVRHSGQCVDNPTPAVKRTGNADLDHEIWMLLVQPESHRQQQEQLKADRSLANQLAESEAEEAGALFDCECCYSSVNFEQMAFCDVDLHQLCHDCVRRTITEALYGQGWARTADLDKNALRCFAMEDCQGCIPRASTHLALSRNEDGKAAWEEFQARLTNDALIKSGIRLQRCPFCTYAEADEIPTLTLRDWRNFWAQVARNSPPLVQFTFVLLLVCMTLFTAPLLILAMTTWVLVHFYPPAGSILDESWTRVYKKRQGPKFKCGNPHCLKTSCVRCSALWRDPHTCFETEKTSLRTAIESSATAAVKRTCPRCMLSFVKSSGCNKLVCNCGYTMCYICRQEVTSREGYAHFCQHFRPNGGRCSECERCDLYGDEDEEAAIREAVGVAERAWRDKEHGQVDAQTTELMVEALVGGSSIKQIATQDRWPKPLESAVQENDPEDLLENLRLLSLALEQLDHDKERWWYSPEKKEQRRRLEGEGQDGKIVELQKINNAATAMVEGMQAKLGLFVKWSLGMNGGIWQLEQGGKVKV</sequence>
<comment type="caution">
    <text evidence="10">The sequence shown here is derived from an EMBL/GenBank/DDBJ whole genome shotgun (WGS) entry which is preliminary data.</text>
</comment>
<protein>
    <recommendedName>
        <fullName evidence="9">RING-type domain-containing protein</fullName>
    </recommendedName>
</protein>
<dbReference type="InterPro" id="IPR047544">
    <property type="entry name" value="RING-HC_RBR_RNF216"/>
</dbReference>
<keyword evidence="6" id="KW-0833">Ubl conjugation pathway</keyword>
<dbReference type="InterPro" id="IPR044066">
    <property type="entry name" value="TRIAD_supradom"/>
</dbReference>
<dbReference type="VEuPathDB" id="FungiDB:BTJ68_09586"/>
<dbReference type="GO" id="GO:0008270">
    <property type="term" value="F:zinc ion binding"/>
    <property type="evidence" value="ECO:0007669"/>
    <property type="project" value="UniProtKB-KW"/>
</dbReference>
<evidence type="ECO:0000256" key="1">
    <source>
        <dbReference type="ARBA" id="ARBA00004906"/>
    </source>
</evidence>
<dbReference type="InterPro" id="IPR047546">
    <property type="entry name" value="Rcat_RBR_RNF216"/>
</dbReference>
<feature type="domain" description="RING-type" evidence="9">
    <location>
        <begin position="274"/>
        <end position="576"/>
    </location>
</feature>
<comment type="pathway">
    <text evidence="1">Protein modification; protein ubiquitination.</text>
</comment>
<keyword evidence="4" id="KW-0677">Repeat</keyword>
<keyword evidence="3" id="KW-0479">Metal-binding</keyword>
<evidence type="ECO:0000256" key="7">
    <source>
        <dbReference type="ARBA" id="ARBA00022833"/>
    </source>
</evidence>
<dbReference type="InterPro" id="IPR058758">
    <property type="entry name" value="UBA_RNF216"/>
</dbReference>
<organism evidence="10 11">
    <name type="scientific">Hortaea werneckii</name>
    <name type="common">Black yeast</name>
    <name type="synonym">Cladosporium werneckii</name>
    <dbReference type="NCBI Taxonomy" id="91943"/>
    <lineage>
        <taxon>Eukaryota</taxon>
        <taxon>Fungi</taxon>
        <taxon>Dikarya</taxon>
        <taxon>Ascomycota</taxon>
        <taxon>Pezizomycotina</taxon>
        <taxon>Dothideomycetes</taxon>
        <taxon>Dothideomycetidae</taxon>
        <taxon>Mycosphaerellales</taxon>
        <taxon>Teratosphaeriaceae</taxon>
        <taxon>Hortaea</taxon>
    </lineage>
</organism>
<feature type="transmembrane region" description="Helical" evidence="8">
    <location>
        <begin position="420"/>
        <end position="445"/>
    </location>
</feature>
<dbReference type="EMBL" id="QWIK01000070">
    <property type="protein sequence ID" value="RMY14296.1"/>
    <property type="molecule type" value="Genomic_DNA"/>
</dbReference>
<dbReference type="SUPFAM" id="SSF57850">
    <property type="entry name" value="RING/U-box"/>
    <property type="match status" value="1"/>
</dbReference>
<evidence type="ECO:0000256" key="8">
    <source>
        <dbReference type="SAM" id="Phobius"/>
    </source>
</evidence>
<dbReference type="Pfam" id="PF26191">
    <property type="entry name" value="RING-HC_RBR_RNF216"/>
    <property type="match status" value="1"/>
</dbReference>
<dbReference type="Proteomes" id="UP000282582">
    <property type="component" value="Unassembled WGS sequence"/>
</dbReference>
<dbReference type="VEuPathDB" id="FungiDB:BTJ68_14671"/>
<dbReference type="InterPro" id="IPR051628">
    <property type="entry name" value="LUBAC_E3_Ligases"/>
</dbReference>
<dbReference type="AlphaFoldDB" id="A0A3M6ZG70"/>
<dbReference type="PROSITE" id="PS51873">
    <property type="entry name" value="TRIAD"/>
    <property type="match status" value="1"/>
</dbReference>
<evidence type="ECO:0000256" key="4">
    <source>
        <dbReference type="ARBA" id="ARBA00022737"/>
    </source>
</evidence>
<dbReference type="CDD" id="cd20353">
    <property type="entry name" value="Rcat_RBR_RNF216"/>
    <property type="match status" value="1"/>
</dbReference>
<dbReference type="CDD" id="cd16630">
    <property type="entry name" value="RING-HC_RBR_RNF216"/>
    <property type="match status" value="1"/>
</dbReference>
<keyword evidence="7" id="KW-0862">Zinc</keyword>
<dbReference type="Pfam" id="PF26200">
    <property type="entry name" value="Rcat_RNF216"/>
    <property type="match status" value="1"/>
</dbReference>
<dbReference type="GO" id="GO:0016740">
    <property type="term" value="F:transferase activity"/>
    <property type="evidence" value="ECO:0007669"/>
    <property type="project" value="UniProtKB-KW"/>
</dbReference>
<accession>A0A3M6ZG70</accession>
<evidence type="ECO:0000256" key="5">
    <source>
        <dbReference type="ARBA" id="ARBA00022771"/>
    </source>
</evidence>
<keyword evidence="5" id="KW-0863">Zinc-finger</keyword>
<evidence type="ECO:0000256" key="6">
    <source>
        <dbReference type="ARBA" id="ARBA00022786"/>
    </source>
</evidence>
<dbReference type="PANTHER" id="PTHR22770">
    <property type="entry name" value="UBIQUITIN CONJUGATING ENZYME 7 INTERACTING PROTEIN-RELATED"/>
    <property type="match status" value="1"/>
</dbReference>
<reference evidence="10 11" key="1">
    <citation type="journal article" date="2018" name="BMC Genomics">
        <title>Genomic evidence for intraspecific hybridization in a clonal and extremely halotolerant yeast.</title>
        <authorList>
            <person name="Gostincar C."/>
            <person name="Stajich J.E."/>
            <person name="Zupancic J."/>
            <person name="Zalar P."/>
            <person name="Gunde-Cimerman N."/>
        </authorList>
    </citation>
    <scope>NUCLEOTIDE SEQUENCE [LARGE SCALE GENOMIC DNA]</scope>
    <source>
        <strain evidence="10 11">EXF-6654</strain>
    </source>
</reference>
<evidence type="ECO:0000313" key="10">
    <source>
        <dbReference type="EMBL" id="RMY14296.1"/>
    </source>
</evidence>
<evidence type="ECO:0000256" key="3">
    <source>
        <dbReference type="ARBA" id="ARBA00022723"/>
    </source>
</evidence>
<dbReference type="PANTHER" id="PTHR22770:SF42">
    <property type="entry name" value="FINGER PROTEIN (ZIN), PUTATIVE (AFU_ORTHOLOGUE AFUA_4G03910)-RELATED"/>
    <property type="match status" value="1"/>
</dbReference>
<proteinExistence type="predicted"/>
<gene>
    <name evidence="10" type="ORF">D0868_01535</name>
</gene>
<dbReference type="Gene3D" id="1.20.120.1750">
    <property type="match status" value="1"/>
</dbReference>
<name>A0A3M6ZG70_HORWE</name>
<evidence type="ECO:0000313" key="11">
    <source>
        <dbReference type="Proteomes" id="UP000282582"/>
    </source>
</evidence>
<evidence type="ECO:0000259" key="9">
    <source>
        <dbReference type="PROSITE" id="PS51873"/>
    </source>
</evidence>
<keyword evidence="2" id="KW-0808">Transferase</keyword>
<evidence type="ECO:0000256" key="2">
    <source>
        <dbReference type="ARBA" id="ARBA00022679"/>
    </source>
</evidence>
<keyword evidence="8" id="KW-0472">Membrane</keyword>